<feature type="compositionally biased region" description="Basic and acidic residues" evidence="1">
    <location>
        <begin position="377"/>
        <end position="393"/>
    </location>
</feature>
<feature type="compositionally biased region" description="Acidic residues" evidence="1">
    <location>
        <begin position="319"/>
        <end position="343"/>
    </location>
</feature>
<gene>
    <name evidence="2" type="ORF">Tco_0941050</name>
</gene>
<dbReference type="EMBL" id="BQNB010015540">
    <property type="protein sequence ID" value="GJT41185.1"/>
    <property type="molecule type" value="Genomic_DNA"/>
</dbReference>
<evidence type="ECO:0000313" key="3">
    <source>
        <dbReference type="Proteomes" id="UP001151760"/>
    </source>
</evidence>
<dbReference type="Proteomes" id="UP001151760">
    <property type="component" value="Unassembled WGS sequence"/>
</dbReference>
<evidence type="ECO:0000313" key="2">
    <source>
        <dbReference type="EMBL" id="GJT41185.1"/>
    </source>
</evidence>
<proteinExistence type="predicted"/>
<organism evidence="2 3">
    <name type="scientific">Tanacetum coccineum</name>
    <dbReference type="NCBI Taxonomy" id="301880"/>
    <lineage>
        <taxon>Eukaryota</taxon>
        <taxon>Viridiplantae</taxon>
        <taxon>Streptophyta</taxon>
        <taxon>Embryophyta</taxon>
        <taxon>Tracheophyta</taxon>
        <taxon>Spermatophyta</taxon>
        <taxon>Magnoliopsida</taxon>
        <taxon>eudicotyledons</taxon>
        <taxon>Gunneridae</taxon>
        <taxon>Pentapetalae</taxon>
        <taxon>asterids</taxon>
        <taxon>campanulids</taxon>
        <taxon>Asterales</taxon>
        <taxon>Asteraceae</taxon>
        <taxon>Asteroideae</taxon>
        <taxon>Anthemideae</taxon>
        <taxon>Anthemidinae</taxon>
        <taxon>Tanacetum</taxon>
    </lineage>
</organism>
<feature type="region of interest" description="Disordered" evidence="1">
    <location>
        <begin position="260"/>
        <end position="393"/>
    </location>
</feature>
<comment type="caution">
    <text evidence="2">The sequence shown here is derived from an EMBL/GenBank/DDBJ whole genome shotgun (WGS) entry which is preliminary data.</text>
</comment>
<name>A0ABQ5DQB7_9ASTR</name>
<feature type="compositionally biased region" description="Basic and acidic residues" evidence="1">
    <location>
        <begin position="301"/>
        <end position="318"/>
    </location>
</feature>
<feature type="compositionally biased region" description="Basic residues" evidence="1">
    <location>
        <begin position="177"/>
        <end position="189"/>
    </location>
</feature>
<sequence length="410" mass="46631">MNSQETQQVAARDEKWVPFTERVKISSTNVRLETIVPQKEETFQVVIDLVKNSSCFKAFTISTNVPEIFMQRFWYSIKKVHGTDSYEFLLANKKCVVNADVFRIILDICPRVEGVNFTDVPDDDTTLAFLIKLSYKGPLCKHTNMFVYHMHQPWRNLAAIINKCLYEKTASNDKLHSPKKNRGKGSQRKKTADGSQETVDVSEEFEPKPELVKRKTSSKRRVKKKVILSADDNIISDDPDSASELGKSISKTKAEEVKAARQVHTTHARIVTKSVPVPTKRRKSDKKARRQARDSQVLEAQVKELGSEQESEYSKEDKLDDEEKDDKEGEADDEDDETGSDENDIYKFNICVREDEDEEMLNAKVEDSDKGDEEITDASKADAEKTSKVKDDAKDTTDKFLKLTKLTGST</sequence>
<protein>
    <submittedName>
        <fullName evidence="2">Uncharacterized protein</fullName>
    </submittedName>
</protein>
<reference evidence="2" key="1">
    <citation type="journal article" date="2022" name="Int. J. Mol. Sci.">
        <title>Draft Genome of Tanacetum Coccineum: Genomic Comparison of Closely Related Tanacetum-Family Plants.</title>
        <authorList>
            <person name="Yamashiro T."/>
            <person name="Shiraishi A."/>
            <person name="Nakayama K."/>
            <person name="Satake H."/>
        </authorList>
    </citation>
    <scope>NUCLEOTIDE SEQUENCE</scope>
</reference>
<keyword evidence="3" id="KW-1185">Reference proteome</keyword>
<feature type="region of interest" description="Disordered" evidence="1">
    <location>
        <begin position="173"/>
        <end position="219"/>
    </location>
</feature>
<reference evidence="2" key="2">
    <citation type="submission" date="2022-01" db="EMBL/GenBank/DDBJ databases">
        <authorList>
            <person name="Yamashiro T."/>
            <person name="Shiraishi A."/>
            <person name="Satake H."/>
            <person name="Nakayama K."/>
        </authorList>
    </citation>
    <scope>NUCLEOTIDE SEQUENCE</scope>
</reference>
<accession>A0ABQ5DQB7</accession>
<feature type="compositionally biased region" description="Basic residues" evidence="1">
    <location>
        <begin position="279"/>
        <end position="290"/>
    </location>
</feature>
<evidence type="ECO:0000256" key="1">
    <source>
        <dbReference type="SAM" id="MobiDB-lite"/>
    </source>
</evidence>